<evidence type="ECO:0000313" key="10">
    <source>
        <dbReference type="Proteomes" id="UP000537130"/>
    </source>
</evidence>
<reference evidence="9 10" key="1">
    <citation type="submission" date="2020-08" db="EMBL/GenBank/DDBJ databases">
        <title>Genomic Encyclopedia of Type Strains, Phase III (KMG-III): the genomes of soil and plant-associated and newly described type strains.</title>
        <authorList>
            <person name="Whitman W."/>
        </authorList>
    </citation>
    <scope>NUCLEOTIDE SEQUENCE [LARGE SCALE GENOMIC DNA]</scope>
    <source>
        <strain evidence="9 10">CECT 8654</strain>
    </source>
</reference>
<feature type="transmembrane region" description="Helical" evidence="8">
    <location>
        <begin position="845"/>
        <end position="865"/>
    </location>
</feature>
<name>A0A7W4Z4M7_9GAMM</name>
<evidence type="ECO:0000256" key="4">
    <source>
        <dbReference type="ARBA" id="ARBA00022519"/>
    </source>
</evidence>
<keyword evidence="10" id="KW-1185">Reference proteome</keyword>
<feature type="transmembrane region" description="Helical" evidence="8">
    <location>
        <begin position="431"/>
        <end position="451"/>
    </location>
</feature>
<keyword evidence="5 8" id="KW-0812">Transmembrane</keyword>
<feature type="transmembrane region" description="Helical" evidence="8">
    <location>
        <begin position="898"/>
        <end position="922"/>
    </location>
</feature>
<protein>
    <submittedName>
        <fullName evidence="9">Multidrug efflux pump</fullName>
    </submittedName>
</protein>
<dbReference type="Pfam" id="PF00873">
    <property type="entry name" value="ACR_tran"/>
    <property type="match status" value="1"/>
</dbReference>
<dbReference type="EMBL" id="JACHWY010000001">
    <property type="protein sequence ID" value="MBB3046654.1"/>
    <property type="molecule type" value="Genomic_DNA"/>
</dbReference>
<evidence type="ECO:0000256" key="8">
    <source>
        <dbReference type="SAM" id="Phobius"/>
    </source>
</evidence>
<keyword evidence="4" id="KW-0997">Cell inner membrane</keyword>
<keyword evidence="7 8" id="KW-0472">Membrane</keyword>
<feature type="transmembrane region" description="Helical" evidence="8">
    <location>
        <begin position="360"/>
        <end position="380"/>
    </location>
</feature>
<evidence type="ECO:0000256" key="5">
    <source>
        <dbReference type="ARBA" id="ARBA00022692"/>
    </source>
</evidence>
<dbReference type="SUPFAM" id="SSF82866">
    <property type="entry name" value="Multidrug efflux transporter AcrB transmembrane domain"/>
    <property type="match status" value="2"/>
</dbReference>
<dbReference type="AlphaFoldDB" id="A0A7W4Z4M7"/>
<dbReference type="Gene3D" id="3.30.70.1320">
    <property type="entry name" value="Multidrug efflux transporter AcrB pore domain like"/>
    <property type="match status" value="1"/>
</dbReference>
<gene>
    <name evidence="9" type="ORF">FHR99_000890</name>
</gene>
<evidence type="ECO:0000256" key="7">
    <source>
        <dbReference type="ARBA" id="ARBA00023136"/>
    </source>
</evidence>
<dbReference type="Gene3D" id="1.20.1640.10">
    <property type="entry name" value="Multidrug efflux transporter AcrB transmembrane domain"/>
    <property type="match status" value="2"/>
</dbReference>
<sequence length="1013" mass="110473">MNFTDIFIRRPVLACVLSLLLLVTGLKAFTGLQLRQHPEITYPAINVTTVYPGASAALMKGFVTTPVLSALSSAEGIAYMTATSTDSTSVVTAFLTPDYDVDSAFLEVSAKVNKVRTELPRESENPLVEKMESASGDILQYISFVSEVMSQEQITDYLSKVVLPEINTIEGVSQAQIRGKRTFAMRIWLDSERMASLGLSTDDIESALARNNYQSAAGKIDGEFVRISVTADTDLNSREEFEDIVVRGNGQTLIRMKDIARVELGAEHYRDVIRYGGQRTVFVQTTASASANPVEVAANVRAALPDLEKQLPPELKMEVVFDTTVSIEKSIEEVLKTLVEASIIVVLVILVFLGNLRSVLVPMVTIPLSLVGVMVLMLMMGFSLNLLTLLAMVLAIGLVVDDAIVVLENIQRHMEEGESRYQAALKGAREIAFPVIAMTFTLAAVYGPVGFLEGLTGALFTEFAFTLAAAVIVSGVVALTLSPMMCSRMLPEQIAEGRFSKSINSVLDGLTQLYLRALDEAIKMRWLTVLFCAVILSCIYFLYDSIAQELAPMEDDGVVVVTGTGPIDANADYMEKYVAQTEKPIAEIPERERSFFWVSDSNVFSLVLLSDWDERERTAKEIQDSLLSELNKVTGLQLYTYNFPPLPGAAGGLPMQYVLTSTLSDELLFQVADRVREEASKSGLFTYISQDLKFNKPELVVNIDRSIAGEMGVSMEDIGRTLSTYLGEANSGRFSVDNRSYKVIAQADAPFRLNPEALANYHVPAVTGEMVPLSTFVSTELRSSPNKLSQFQQLNATYIGAMLAPGVSMGQAIEYMDELSERALPDGFGHDYMGQARQFLEEGNVLVATFGFSVLLIYLVLAAQFESFRDPIIVLISVPMSICGALIPLALGLSTMNIYSQIGLITLIGLISKHGILIVDFANNLQESEGLSVREAAKRAAAVRLRPILMTTAAMVFGVLPLLMASGAGAQSRFSIGLVITAGMSIGTLFTLFAVPVLYTFFARVRKPLSAHS</sequence>
<evidence type="ECO:0000256" key="1">
    <source>
        <dbReference type="ARBA" id="ARBA00004429"/>
    </source>
</evidence>
<feature type="transmembrane region" description="Helical" evidence="8">
    <location>
        <begin position="943"/>
        <end position="964"/>
    </location>
</feature>
<feature type="transmembrane region" description="Helical" evidence="8">
    <location>
        <begin position="526"/>
        <end position="543"/>
    </location>
</feature>
<comment type="caution">
    <text evidence="9">The sequence shown here is derived from an EMBL/GenBank/DDBJ whole genome shotgun (WGS) entry which is preliminary data.</text>
</comment>
<dbReference type="SUPFAM" id="SSF82693">
    <property type="entry name" value="Multidrug efflux transporter AcrB pore domain, PN1, PN2, PC1 and PC2 subdomains"/>
    <property type="match status" value="3"/>
</dbReference>
<dbReference type="SUPFAM" id="SSF82714">
    <property type="entry name" value="Multidrug efflux transporter AcrB TolC docking domain, DN and DC subdomains"/>
    <property type="match status" value="2"/>
</dbReference>
<dbReference type="PANTHER" id="PTHR32063">
    <property type="match status" value="1"/>
</dbReference>
<comment type="subcellular location">
    <subcellularLocation>
        <location evidence="1">Cell inner membrane</location>
        <topology evidence="1">Multi-pass membrane protein</topology>
    </subcellularLocation>
</comment>
<organism evidence="9 10">
    <name type="scientific">Litorivivens lipolytica</name>
    <dbReference type="NCBI Taxonomy" id="1524264"/>
    <lineage>
        <taxon>Bacteria</taxon>
        <taxon>Pseudomonadati</taxon>
        <taxon>Pseudomonadota</taxon>
        <taxon>Gammaproteobacteria</taxon>
        <taxon>Litorivivens</taxon>
    </lineage>
</organism>
<accession>A0A7W4Z4M7</accession>
<proteinExistence type="predicted"/>
<feature type="transmembrane region" description="Helical" evidence="8">
    <location>
        <begin position="872"/>
        <end position="892"/>
    </location>
</feature>
<keyword evidence="2" id="KW-0813">Transport</keyword>
<feature type="transmembrane region" description="Helical" evidence="8">
    <location>
        <begin position="463"/>
        <end position="481"/>
    </location>
</feature>
<keyword evidence="3" id="KW-1003">Cell membrane</keyword>
<evidence type="ECO:0000256" key="6">
    <source>
        <dbReference type="ARBA" id="ARBA00022989"/>
    </source>
</evidence>
<dbReference type="Gene3D" id="3.30.2090.10">
    <property type="entry name" value="Multidrug efflux transporter AcrB TolC docking domain, DN and DC subdomains"/>
    <property type="match status" value="2"/>
</dbReference>
<evidence type="ECO:0000256" key="3">
    <source>
        <dbReference type="ARBA" id="ARBA00022475"/>
    </source>
</evidence>
<feature type="transmembrane region" description="Helical" evidence="8">
    <location>
        <begin position="976"/>
        <end position="1002"/>
    </location>
</feature>
<keyword evidence="6 8" id="KW-1133">Transmembrane helix</keyword>
<dbReference type="Gene3D" id="3.30.70.1430">
    <property type="entry name" value="Multidrug efflux transporter AcrB pore domain"/>
    <property type="match status" value="2"/>
</dbReference>
<dbReference type="Gene3D" id="3.30.70.1440">
    <property type="entry name" value="Multidrug efflux transporter AcrB pore domain"/>
    <property type="match status" value="1"/>
</dbReference>
<dbReference type="InterPro" id="IPR027463">
    <property type="entry name" value="AcrB_DN_DC_subdom"/>
</dbReference>
<feature type="transmembrane region" description="Helical" evidence="8">
    <location>
        <begin position="386"/>
        <end position="410"/>
    </location>
</feature>
<dbReference type="PANTHER" id="PTHR32063:SF28">
    <property type="entry name" value="BLR2861 PROTEIN"/>
    <property type="match status" value="1"/>
</dbReference>
<dbReference type="GO" id="GO:0042910">
    <property type="term" value="F:xenobiotic transmembrane transporter activity"/>
    <property type="evidence" value="ECO:0007669"/>
    <property type="project" value="TreeGrafter"/>
</dbReference>
<feature type="transmembrane region" description="Helical" evidence="8">
    <location>
        <begin position="334"/>
        <end position="353"/>
    </location>
</feature>
<dbReference type="FunFam" id="1.20.1640.10:FF:000001">
    <property type="entry name" value="Efflux pump membrane transporter"/>
    <property type="match status" value="1"/>
</dbReference>
<dbReference type="GO" id="GO:0005886">
    <property type="term" value="C:plasma membrane"/>
    <property type="evidence" value="ECO:0007669"/>
    <property type="project" value="UniProtKB-SubCell"/>
</dbReference>
<dbReference type="Proteomes" id="UP000537130">
    <property type="component" value="Unassembled WGS sequence"/>
</dbReference>
<dbReference type="InterPro" id="IPR001036">
    <property type="entry name" value="Acrflvin-R"/>
</dbReference>
<dbReference type="PRINTS" id="PR00702">
    <property type="entry name" value="ACRIFLAVINRP"/>
</dbReference>
<evidence type="ECO:0000256" key="2">
    <source>
        <dbReference type="ARBA" id="ARBA00022448"/>
    </source>
</evidence>
<evidence type="ECO:0000313" key="9">
    <source>
        <dbReference type="EMBL" id="MBB3046654.1"/>
    </source>
</evidence>
<dbReference type="RefSeq" id="WP_183409337.1">
    <property type="nucleotide sequence ID" value="NZ_JACHWY010000001.1"/>
</dbReference>